<dbReference type="AlphaFoldDB" id="A0A5D3K7P0"/>
<organism evidence="1 2">
    <name type="scientific">Bradyrhizobium rifense</name>
    <dbReference type="NCBI Taxonomy" id="515499"/>
    <lineage>
        <taxon>Bacteria</taxon>
        <taxon>Pseudomonadati</taxon>
        <taxon>Pseudomonadota</taxon>
        <taxon>Alphaproteobacteria</taxon>
        <taxon>Hyphomicrobiales</taxon>
        <taxon>Nitrobacteraceae</taxon>
        <taxon>Bradyrhizobium</taxon>
    </lineage>
</organism>
<accession>A0A5D3K7P0</accession>
<name>A0A5D3K7P0_9BRAD</name>
<reference evidence="1 2" key="1">
    <citation type="submission" date="2019-08" db="EMBL/GenBank/DDBJ databases">
        <title>Bradyrhizobium hipponensis sp. nov., a rhizobium isolated from a Lupinus angustifolius root nodule in Tunisia.</title>
        <authorList>
            <person name="Off K."/>
            <person name="Rejili M."/>
            <person name="Mars M."/>
            <person name="Brachmann A."/>
            <person name="Marin M."/>
        </authorList>
    </citation>
    <scope>NUCLEOTIDE SEQUENCE [LARGE SCALE GENOMIC DNA]</scope>
    <source>
        <strain evidence="1 2">CTAW71</strain>
    </source>
</reference>
<comment type="caution">
    <text evidence="1">The sequence shown here is derived from an EMBL/GenBank/DDBJ whole genome shotgun (WGS) entry which is preliminary data.</text>
</comment>
<evidence type="ECO:0000313" key="2">
    <source>
        <dbReference type="Proteomes" id="UP000324758"/>
    </source>
</evidence>
<gene>
    <name evidence="1" type="ORF">FXB40_32250</name>
</gene>
<dbReference type="Pfam" id="PF19570">
    <property type="entry name" value="DUF6088"/>
    <property type="match status" value="1"/>
</dbReference>
<protein>
    <submittedName>
        <fullName evidence="1">Conjugal transfer protein</fullName>
    </submittedName>
</protein>
<dbReference type="EMBL" id="VSSS01000052">
    <property type="protein sequence ID" value="TYL90329.1"/>
    <property type="molecule type" value="Genomic_DNA"/>
</dbReference>
<dbReference type="OrthoDB" id="583588at2"/>
<dbReference type="Proteomes" id="UP000324758">
    <property type="component" value="Unassembled WGS sequence"/>
</dbReference>
<dbReference type="InterPro" id="IPR045738">
    <property type="entry name" value="DUF6088"/>
</dbReference>
<dbReference type="RefSeq" id="WP_148776141.1">
    <property type="nucleotide sequence ID" value="NZ_VSSS01000052.1"/>
</dbReference>
<keyword evidence="2" id="KW-1185">Reference proteome</keyword>
<sequence length="138" mass="15611">MPRKLTVRQKIEQRIAHKKGEDAFLPREFKTLGGEDQVLRALRSLVADGQLVRLGYGVYGRATRSRLSGKPMLHSAEGFSGVARQALDKLGVKWEATVAERAYNEGRSTQVPVNPVVRVKGRFSRHLRYRDAELVLER</sequence>
<proteinExistence type="predicted"/>
<evidence type="ECO:0000313" key="1">
    <source>
        <dbReference type="EMBL" id="TYL90329.1"/>
    </source>
</evidence>